<reference evidence="2 3" key="1">
    <citation type="journal article" date="2019" name="Emerg. Microbes Infect.">
        <title>Comprehensive subspecies identification of 175 nontuberculous mycobacteria species based on 7547 genomic profiles.</title>
        <authorList>
            <person name="Matsumoto Y."/>
            <person name="Kinjo T."/>
            <person name="Motooka D."/>
            <person name="Nabeya D."/>
            <person name="Jung N."/>
            <person name="Uechi K."/>
            <person name="Horii T."/>
            <person name="Iida T."/>
            <person name="Fujita J."/>
            <person name="Nakamura S."/>
        </authorList>
    </citation>
    <scope>NUCLEOTIDE SEQUENCE [LARGE SCALE GENOMIC DNA]</scope>
    <source>
        <strain evidence="2 3">JCM 12272</strain>
    </source>
</reference>
<evidence type="ECO:0000313" key="2">
    <source>
        <dbReference type="EMBL" id="BBX28724.1"/>
    </source>
</evidence>
<name>A0A6N4UYQ6_9MYCO</name>
<accession>A0A6N4UYQ6</accession>
<keyword evidence="3" id="KW-1185">Reference proteome</keyword>
<dbReference type="Proteomes" id="UP000466906">
    <property type="component" value="Chromosome"/>
</dbReference>
<dbReference type="InterPro" id="IPR012312">
    <property type="entry name" value="Hemerythrin-like"/>
</dbReference>
<dbReference type="RefSeq" id="WP_163666554.1">
    <property type="nucleotide sequence ID" value="NZ_AP022565.1"/>
</dbReference>
<sequence length="234" mass="25628">MPTTTSTTNASPRRAGDPAPDLLGITSAHRVMLADLLRLSDLAAAVRDRDVICTPGRARAISRYVELLCDSIHHHHTIEDAVLWPVILAAAGDHVDLSELIEDHAALAPRLDQLRARAAAFRLSMGDRHIAGLMAVELTELAAWVTEHINDEEMEVFPLITEHVSVADWATVEKAARAGRMSFDAPRVVAVMTDDERAVSAQHTGIGQRVLLAGLTLLHRRRERAVFGRRGVSR</sequence>
<protein>
    <recommendedName>
        <fullName evidence="1">Hemerythrin-like domain-containing protein</fullName>
    </recommendedName>
</protein>
<gene>
    <name evidence="2" type="ORF">MALV_38490</name>
</gene>
<dbReference type="Gene3D" id="1.20.120.520">
    <property type="entry name" value="nmb1532 protein domain like"/>
    <property type="match status" value="1"/>
</dbReference>
<evidence type="ECO:0000259" key="1">
    <source>
        <dbReference type="Pfam" id="PF01814"/>
    </source>
</evidence>
<dbReference type="KEGG" id="malv:MALV_38490"/>
<feature type="domain" description="Hemerythrin-like" evidence="1">
    <location>
        <begin position="26"/>
        <end position="160"/>
    </location>
</feature>
<proteinExistence type="predicted"/>
<evidence type="ECO:0000313" key="3">
    <source>
        <dbReference type="Proteomes" id="UP000466906"/>
    </source>
</evidence>
<dbReference type="Pfam" id="PF01814">
    <property type="entry name" value="Hemerythrin"/>
    <property type="match status" value="1"/>
</dbReference>
<dbReference type="EMBL" id="AP022565">
    <property type="protein sequence ID" value="BBX28724.1"/>
    <property type="molecule type" value="Genomic_DNA"/>
</dbReference>
<dbReference type="CDD" id="cd12108">
    <property type="entry name" value="Hr-like"/>
    <property type="match status" value="1"/>
</dbReference>
<dbReference type="AlphaFoldDB" id="A0A6N4UYQ6"/>
<organism evidence="2 3">
    <name type="scientific">Mycolicibacterium alvei</name>
    <dbReference type="NCBI Taxonomy" id="67081"/>
    <lineage>
        <taxon>Bacteria</taxon>
        <taxon>Bacillati</taxon>
        <taxon>Actinomycetota</taxon>
        <taxon>Actinomycetes</taxon>
        <taxon>Mycobacteriales</taxon>
        <taxon>Mycobacteriaceae</taxon>
        <taxon>Mycolicibacterium</taxon>
    </lineage>
</organism>